<feature type="transmembrane region" description="Helical" evidence="7">
    <location>
        <begin position="21"/>
        <end position="39"/>
    </location>
</feature>
<evidence type="ECO:0000256" key="7">
    <source>
        <dbReference type="SAM" id="Phobius"/>
    </source>
</evidence>
<dbReference type="InterPro" id="IPR039421">
    <property type="entry name" value="Type_1_exporter"/>
</dbReference>
<dbReference type="AlphaFoldDB" id="A0A542DSK1"/>
<evidence type="ECO:0000259" key="8">
    <source>
        <dbReference type="PROSITE" id="PS50893"/>
    </source>
</evidence>
<dbReference type="SMART" id="SM00382">
    <property type="entry name" value="AAA"/>
    <property type="match status" value="1"/>
</dbReference>
<dbReference type="InterPro" id="IPR036640">
    <property type="entry name" value="ABC1_TM_sf"/>
</dbReference>
<dbReference type="PROSITE" id="PS50893">
    <property type="entry name" value="ABC_TRANSPORTER_2"/>
    <property type="match status" value="1"/>
</dbReference>
<evidence type="ECO:0000256" key="1">
    <source>
        <dbReference type="ARBA" id="ARBA00004651"/>
    </source>
</evidence>
<dbReference type="GO" id="GO:0016887">
    <property type="term" value="F:ATP hydrolysis activity"/>
    <property type="evidence" value="ECO:0007669"/>
    <property type="project" value="InterPro"/>
</dbReference>
<dbReference type="GO" id="GO:0005886">
    <property type="term" value="C:plasma membrane"/>
    <property type="evidence" value="ECO:0007669"/>
    <property type="project" value="UniProtKB-SubCell"/>
</dbReference>
<reference evidence="10 11" key="1">
    <citation type="submission" date="2019-06" db="EMBL/GenBank/DDBJ databases">
        <title>Sequencing the genomes of 1000 actinobacteria strains.</title>
        <authorList>
            <person name="Klenk H.-P."/>
        </authorList>
    </citation>
    <scope>NUCLEOTIDE SEQUENCE [LARGE SCALE GENOMIC DNA]</scope>
    <source>
        <strain evidence="10 11">DSM 17305</strain>
    </source>
</reference>
<dbReference type="SUPFAM" id="SSF90123">
    <property type="entry name" value="ABC transporter transmembrane region"/>
    <property type="match status" value="1"/>
</dbReference>
<evidence type="ECO:0000256" key="4">
    <source>
        <dbReference type="ARBA" id="ARBA00022840"/>
    </source>
</evidence>
<dbReference type="Proteomes" id="UP000316298">
    <property type="component" value="Unassembled WGS sequence"/>
</dbReference>
<evidence type="ECO:0000256" key="3">
    <source>
        <dbReference type="ARBA" id="ARBA00022741"/>
    </source>
</evidence>
<comment type="subcellular location">
    <subcellularLocation>
        <location evidence="1">Cell membrane</location>
        <topology evidence="1">Multi-pass membrane protein</topology>
    </subcellularLocation>
</comment>
<dbReference type="PANTHER" id="PTHR43394">
    <property type="entry name" value="ATP-DEPENDENT PERMEASE MDL1, MITOCHONDRIAL"/>
    <property type="match status" value="1"/>
</dbReference>
<dbReference type="InterPro" id="IPR003593">
    <property type="entry name" value="AAA+_ATPase"/>
</dbReference>
<organism evidence="10 11">
    <name type="scientific">Kribbella jejuensis</name>
    <dbReference type="NCBI Taxonomy" id="236068"/>
    <lineage>
        <taxon>Bacteria</taxon>
        <taxon>Bacillati</taxon>
        <taxon>Actinomycetota</taxon>
        <taxon>Actinomycetes</taxon>
        <taxon>Propionibacteriales</taxon>
        <taxon>Kribbellaceae</taxon>
        <taxon>Kribbella</taxon>
    </lineage>
</organism>
<dbReference type="InterPro" id="IPR017871">
    <property type="entry name" value="ABC_transporter-like_CS"/>
</dbReference>
<dbReference type="OrthoDB" id="9806127at2"/>
<dbReference type="GO" id="GO:0015421">
    <property type="term" value="F:ABC-type oligopeptide transporter activity"/>
    <property type="evidence" value="ECO:0007669"/>
    <property type="project" value="TreeGrafter"/>
</dbReference>
<sequence>MPKTLRIFRLWITTSFRAAPWLMTASTVLVALRAITAPAQTYGVSRLVDGIASDRSSTIALGIAIIVGGLAISFVADTLGWPLQDTAQERMAGRVHADLLDVTTGIPGLSHHERPEVADKLELVRERAWRMGVGAEVLLWAFATVTNTVTVLTLLGSVHPVLLVLPLLGGARIWSAYLSSTRQQKAWEDSMPQERLVDRLIDVAKDPRMGLEVRVFGLGKVLLDRIFALQTERFDRRVAAARWGGKVDGAVRLVFGLAYAIAIIWVVARARDGQATAGDVVLVLLLAPQVDQMTGGIAQNVYWVGEVIRSFSRYDWLREYAKQNSWRSSQAPAPARITEGIELRDVGFSYPGSESAVLSGINLTVPAGSAVALVGENGAGKTTLVKLLARMYDPTTGRILVDGVDLATIQPDEWRSQLSAGFQDFVKFEFTAREVVSIGDLARAGDEDAVLTAIGRGDAESVVAGLPRGLDSQLGKKFADGVELSGGQWQRLALARAFMRERPLLLLLDEPTAALDPEAEHRLYEQYAEAAKIAAAETGGITVLVSHRFSTVRMADLIVVMHRGRIEEFGTHEDLLAAGARYAELFELQARAYR</sequence>
<dbReference type="Pfam" id="PF00005">
    <property type="entry name" value="ABC_tran"/>
    <property type="match status" value="1"/>
</dbReference>
<dbReference type="InterPro" id="IPR011527">
    <property type="entry name" value="ABC1_TM_dom"/>
</dbReference>
<evidence type="ECO:0000313" key="10">
    <source>
        <dbReference type="EMBL" id="TQJ06089.1"/>
    </source>
</evidence>
<dbReference type="RefSeq" id="WP_141860124.1">
    <property type="nucleotide sequence ID" value="NZ_BAAAKA010000009.1"/>
</dbReference>
<feature type="domain" description="ABC transmembrane type-1" evidence="9">
    <location>
        <begin position="25"/>
        <end position="290"/>
    </location>
</feature>
<feature type="transmembrane region" description="Helical" evidence="7">
    <location>
        <begin position="137"/>
        <end position="155"/>
    </location>
</feature>
<evidence type="ECO:0000256" key="6">
    <source>
        <dbReference type="ARBA" id="ARBA00023136"/>
    </source>
</evidence>
<dbReference type="EMBL" id="VFMM01000003">
    <property type="protein sequence ID" value="TQJ06089.1"/>
    <property type="molecule type" value="Genomic_DNA"/>
</dbReference>
<keyword evidence="5 7" id="KW-1133">Transmembrane helix</keyword>
<keyword evidence="11" id="KW-1185">Reference proteome</keyword>
<evidence type="ECO:0000313" key="11">
    <source>
        <dbReference type="Proteomes" id="UP000316298"/>
    </source>
</evidence>
<dbReference type="Gene3D" id="1.20.1560.10">
    <property type="entry name" value="ABC transporter type 1, transmembrane domain"/>
    <property type="match status" value="1"/>
</dbReference>
<gene>
    <name evidence="10" type="ORF">FB475_5742</name>
</gene>
<keyword evidence="6 7" id="KW-0472">Membrane</keyword>
<comment type="caution">
    <text evidence="10">The sequence shown here is derived from an EMBL/GenBank/DDBJ whole genome shotgun (WGS) entry which is preliminary data.</text>
</comment>
<keyword evidence="2 7" id="KW-0812">Transmembrane</keyword>
<name>A0A542DSK1_9ACTN</name>
<feature type="domain" description="ABC transporter" evidence="8">
    <location>
        <begin position="341"/>
        <end position="588"/>
    </location>
</feature>
<dbReference type="InterPro" id="IPR003439">
    <property type="entry name" value="ABC_transporter-like_ATP-bd"/>
</dbReference>
<feature type="transmembrane region" description="Helical" evidence="7">
    <location>
        <begin position="59"/>
        <end position="81"/>
    </location>
</feature>
<keyword evidence="3" id="KW-0547">Nucleotide-binding</keyword>
<evidence type="ECO:0000256" key="2">
    <source>
        <dbReference type="ARBA" id="ARBA00022692"/>
    </source>
</evidence>
<dbReference type="InterPro" id="IPR027417">
    <property type="entry name" value="P-loop_NTPase"/>
</dbReference>
<dbReference type="PROSITE" id="PS50929">
    <property type="entry name" value="ABC_TM1F"/>
    <property type="match status" value="1"/>
</dbReference>
<dbReference type="PANTHER" id="PTHR43394:SF1">
    <property type="entry name" value="ATP-BINDING CASSETTE SUB-FAMILY B MEMBER 10, MITOCHONDRIAL"/>
    <property type="match status" value="1"/>
</dbReference>
<proteinExistence type="predicted"/>
<dbReference type="GO" id="GO:0005524">
    <property type="term" value="F:ATP binding"/>
    <property type="evidence" value="ECO:0007669"/>
    <property type="project" value="UniProtKB-KW"/>
</dbReference>
<protein>
    <submittedName>
        <fullName evidence="10">ATP-binding cassette subfamily B protein</fullName>
    </submittedName>
</protein>
<dbReference type="PROSITE" id="PS00211">
    <property type="entry name" value="ABC_TRANSPORTER_1"/>
    <property type="match status" value="1"/>
</dbReference>
<accession>A0A542DSK1</accession>
<evidence type="ECO:0000259" key="9">
    <source>
        <dbReference type="PROSITE" id="PS50929"/>
    </source>
</evidence>
<keyword evidence="4 10" id="KW-0067">ATP-binding</keyword>
<evidence type="ECO:0000256" key="5">
    <source>
        <dbReference type="ARBA" id="ARBA00022989"/>
    </source>
</evidence>
<dbReference type="Gene3D" id="3.40.50.300">
    <property type="entry name" value="P-loop containing nucleotide triphosphate hydrolases"/>
    <property type="match status" value="1"/>
</dbReference>
<dbReference type="SUPFAM" id="SSF52540">
    <property type="entry name" value="P-loop containing nucleoside triphosphate hydrolases"/>
    <property type="match status" value="1"/>
</dbReference>